<organism evidence="4">
    <name type="scientific">viral metagenome</name>
    <dbReference type="NCBI Taxonomy" id="1070528"/>
    <lineage>
        <taxon>unclassified sequences</taxon>
        <taxon>metagenomes</taxon>
        <taxon>organismal metagenomes</taxon>
    </lineage>
</organism>
<dbReference type="GO" id="GO:0005663">
    <property type="term" value="C:DNA replication factor C complex"/>
    <property type="evidence" value="ECO:0007669"/>
    <property type="project" value="TreeGrafter"/>
</dbReference>
<dbReference type="GO" id="GO:0003689">
    <property type="term" value="F:DNA clamp loader activity"/>
    <property type="evidence" value="ECO:0007669"/>
    <property type="project" value="TreeGrafter"/>
</dbReference>
<evidence type="ECO:0000256" key="2">
    <source>
        <dbReference type="ARBA" id="ARBA00022741"/>
    </source>
</evidence>
<evidence type="ECO:0000256" key="1">
    <source>
        <dbReference type="ARBA" id="ARBA00022705"/>
    </source>
</evidence>
<proteinExistence type="predicted"/>
<dbReference type="InterPro" id="IPR050238">
    <property type="entry name" value="DNA_Rep/Repair_Clamp_Loader"/>
</dbReference>
<dbReference type="PANTHER" id="PTHR11669">
    <property type="entry name" value="REPLICATION FACTOR C / DNA POLYMERASE III GAMMA-TAU SUBUNIT"/>
    <property type="match status" value="1"/>
</dbReference>
<dbReference type="InterPro" id="IPR027417">
    <property type="entry name" value="P-loop_NTPase"/>
</dbReference>
<keyword evidence="3" id="KW-0067">ATP-binding</keyword>
<sequence length="223" mass="26649">MEMISSLLETYRTSRNLPHLLLHGEVHSGKRKALQQFLNEIYTPEDKQQYCMFIECSMCKGIKMIRDDIKEFVKQQCIHPHLFKSIILYDAENLTIDAQYSLRRCIEIYSNKNRFFIVTSYKDKLLNPICSRFVHVYFSGKMNMSPLPELPPEYTLWKEQGGLEFIEHLYKNGIHGDRLLQHYTKNSALHEFTFFYEELCKKVKHEKMILFFILKQFEPSLFV</sequence>
<keyword evidence="1" id="KW-0235">DNA replication</keyword>
<dbReference type="SUPFAM" id="SSF52540">
    <property type="entry name" value="P-loop containing nucleoside triphosphate hydrolases"/>
    <property type="match status" value="1"/>
</dbReference>
<protein>
    <recommendedName>
        <fullName evidence="5">DNA polymerase III delta N-terminal domain-containing protein</fullName>
    </recommendedName>
</protein>
<dbReference type="AlphaFoldDB" id="A0A6C0HNV6"/>
<dbReference type="GO" id="GO:0006281">
    <property type="term" value="P:DNA repair"/>
    <property type="evidence" value="ECO:0007669"/>
    <property type="project" value="TreeGrafter"/>
</dbReference>
<evidence type="ECO:0000313" key="4">
    <source>
        <dbReference type="EMBL" id="QHT82030.1"/>
    </source>
</evidence>
<dbReference type="Gene3D" id="3.40.50.300">
    <property type="entry name" value="P-loop containing nucleotide triphosphate hydrolases"/>
    <property type="match status" value="1"/>
</dbReference>
<evidence type="ECO:0008006" key="5">
    <source>
        <dbReference type="Google" id="ProtNLM"/>
    </source>
</evidence>
<evidence type="ECO:0000256" key="3">
    <source>
        <dbReference type="ARBA" id="ARBA00022840"/>
    </source>
</evidence>
<keyword evidence="2" id="KW-0547">Nucleotide-binding</keyword>
<name>A0A6C0HNV6_9ZZZZ</name>
<dbReference type="GO" id="GO:0006261">
    <property type="term" value="P:DNA-templated DNA replication"/>
    <property type="evidence" value="ECO:0007669"/>
    <property type="project" value="TreeGrafter"/>
</dbReference>
<accession>A0A6C0HNV6</accession>
<dbReference type="EMBL" id="MN739994">
    <property type="protein sequence ID" value="QHT82030.1"/>
    <property type="molecule type" value="Genomic_DNA"/>
</dbReference>
<dbReference type="PANTHER" id="PTHR11669:SF20">
    <property type="entry name" value="REPLICATION FACTOR C SUBUNIT 4"/>
    <property type="match status" value="1"/>
</dbReference>
<dbReference type="GO" id="GO:0005524">
    <property type="term" value="F:ATP binding"/>
    <property type="evidence" value="ECO:0007669"/>
    <property type="project" value="UniProtKB-KW"/>
</dbReference>
<reference evidence="4" key="1">
    <citation type="journal article" date="2020" name="Nature">
        <title>Giant virus diversity and host interactions through global metagenomics.</title>
        <authorList>
            <person name="Schulz F."/>
            <person name="Roux S."/>
            <person name="Paez-Espino D."/>
            <person name="Jungbluth S."/>
            <person name="Walsh D.A."/>
            <person name="Denef V.J."/>
            <person name="McMahon K.D."/>
            <person name="Konstantinidis K.T."/>
            <person name="Eloe-Fadrosh E.A."/>
            <person name="Kyrpides N.C."/>
            <person name="Woyke T."/>
        </authorList>
    </citation>
    <scope>NUCLEOTIDE SEQUENCE</scope>
    <source>
        <strain evidence="4">GVMAG-M-3300023184-160</strain>
    </source>
</reference>